<dbReference type="PROSITE" id="PS50157">
    <property type="entry name" value="ZINC_FINGER_C2H2_2"/>
    <property type="match status" value="1"/>
</dbReference>
<feature type="domain" description="C2H2-type" evidence="3">
    <location>
        <begin position="343"/>
        <end position="374"/>
    </location>
</feature>
<feature type="region of interest" description="Disordered" evidence="2">
    <location>
        <begin position="168"/>
        <end position="188"/>
    </location>
</feature>
<evidence type="ECO:0000259" key="3">
    <source>
        <dbReference type="PROSITE" id="PS50157"/>
    </source>
</evidence>
<dbReference type="GO" id="GO:0008270">
    <property type="term" value="F:zinc ion binding"/>
    <property type="evidence" value="ECO:0007669"/>
    <property type="project" value="UniProtKB-KW"/>
</dbReference>
<name>A0A0D2GHT9_CLAB1</name>
<dbReference type="HOGENOM" id="CLU_031491_2_0_1"/>
<reference evidence="4" key="1">
    <citation type="submission" date="2015-01" db="EMBL/GenBank/DDBJ databases">
        <title>The Genome Sequence of Cladophialophora bantiana CBS 173.52.</title>
        <authorList>
            <consortium name="The Broad Institute Genomics Platform"/>
            <person name="Cuomo C."/>
            <person name="de Hoog S."/>
            <person name="Gorbushina A."/>
            <person name="Stielow B."/>
            <person name="Teixiera M."/>
            <person name="Abouelleil A."/>
            <person name="Chapman S.B."/>
            <person name="Priest M."/>
            <person name="Young S.K."/>
            <person name="Wortman J."/>
            <person name="Nusbaum C."/>
            <person name="Birren B."/>
        </authorList>
    </citation>
    <scope>NUCLEOTIDE SEQUENCE [LARGE SCALE GENOMIC DNA]</scope>
    <source>
        <strain evidence="4">CBS 173.52</strain>
    </source>
</reference>
<dbReference type="SMART" id="SM00355">
    <property type="entry name" value="ZnF_C2H2"/>
    <property type="match status" value="4"/>
</dbReference>
<dbReference type="EMBL" id="KN846981">
    <property type="protein sequence ID" value="KIW97917.1"/>
    <property type="molecule type" value="Genomic_DNA"/>
</dbReference>
<keyword evidence="1" id="KW-0863">Zinc-finger</keyword>
<dbReference type="PROSITE" id="PS00028">
    <property type="entry name" value="ZINC_FINGER_C2H2_1"/>
    <property type="match status" value="2"/>
</dbReference>
<proteinExistence type="predicted"/>
<evidence type="ECO:0000256" key="1">
    <source>
        <dbReference type="PROSITE-ProRule" id="PRU00042"/>
    </source>
</evidence>
<dbReference type="RefSeq" id="XP_016624586.1">
    <property type="nucleotide sequence ID" value="XM_016759258.1"/>
</dbReference>
<keyword evidence="5" id="KW-1185">Reference proteome</keyword>
<evidence type="ECO:0000313" key="5">
    <source>
        <dbReference type="Proteomes" id="UP000053789"/>
    </source>
</evidence>
<dbReference type="InterPro" id="IPR013087">
    <property type="entry name" value="Znf_C2H2_type"/>
</dbReference>
<evidence type="ECO:0000313" key="4">
    <source>
        <dbReference type="EMBL" id="KIW97917.1"/>
    </source>
</evidence>
<protein>
    <recommendedName>
        <fullName evidence="3">C2H2-type domain-containing protein</fullName>
    </recommendedName>
</protein>
<feature type="region of interest" description="Disordered" evidence="2">
    <location>
        <begin position="289"/>
        <end position="308"/>
    </location>
</feature>
<evidence type="ECO:0000256" key="2">
    <source>
        <dbReference type="SAM" id="MobiDB-lite"/>
    </source>
</evidence>
<keyword evidence="1" id="KW-0862">Zinc</keyword>
<accession>A0A0D2GHT9</accession>
<dbReference type="VEuPathDB" id="FungiDB:Z519_01501"/>
<feature type="compositionally biased region" description="Polar residues" evidence="2">
    <location>
        <begin position="170"/>
        <end position="185"/>
    </location>
</feature>
<dbReference type="Gene3D" id="3.30.160.60">
    <property type="entry name" value="Classic Zinc Finger"/>
    <property type="match status" value="2"/>
</dbReference>
<dbReference type="OrthoDB" id="8117402at2759"/>
<dbReference type="AlphaFoldDB" id="A0A0D2GHT9"/>
<keyword evidence="1" id="KW-0479">Metal-binding</keyword>
<dbReference type="Proteomes" id="UP000053789">
    <property type="component" value="Unassembled WGS sequence"/>
</dbReference>
<gene>
    <name evidence="4" type="ORF">Z519_01501</name>
</gene>
<dbReference type="GeneID" id="27694429"/>
<organism evidence="4 5">
    <name type="scientific">Cladophialophora bantiana (strain ATCC 10958 / CBS 173.52 / CDC B-1940 / NIH 8579)</name>
    <name type="common">Xylohypha bantiana</name>
    <dbReference type="NCBI Taxonomy" id="1442370"/>
    <lineage>
        <taxon>Eukaryota</taxon>
        <taxon>Fungi</taxon>
        <taxon>Dikarya</taxon>
        <taxon>Ascomycota</taxon>
        <taxon>Pezizomycotina</taxon>
        <taxon>Eurotiomycetes</taxon>
        <taxon>Chaetothyriomycetidae</taxon>
        <taxon>Chaetothyriales</taxon>
        <taxon>Herpotrichiellaceae</taxon>
        <taxon>Cladophialophora</taxon>
    </lineage>
</organism>
<sequence>MKIKCTYEDCHQHFNTKEAMIQHKEVAIYHSYCKRCDVDCENDMFFFIHQLGSPAHICCPICGKEFKSTITRDNHVESQHRSAQNIGCAGCGEMCRSAAALIRHIEQDECKVIRLTDFQMQRAERQIQKDAWKAETDPFIVNQSTCDEKSATNNGWPDLLSGMTAHESGRSLSNTLSGPISTASHEQFPPLSKSQASKMANLNSGSQQAGLGVRTFRNFVDLDPPVEKAISSLHISQPAWDIPPKGGSSQGSANTNTGMVTGWLKAVTGAAELPSDDASEVASMYDRKAPSSEDTEQIPPTSWAKANPNAPRQHIVQLPAHSIVSTNAQFEIEKYWDAIRQVYSCPTIKCKRQFKTPAQFREHLLSSSHIGGQVTCPLCLKLFATTSAWVAHTESASKRCDIRNSANFNQIMREITGGVLGTRGYNDNGTVKFVAPKIEDW</sequence>
<dbReference type="Pfam" id="PF24666">
    <property type="entry name" value="zf-C2H2_fungi_2"/>
    <property type="match status" value="1"/>
</dbReference>